<proteinExistence type="predicted"/>
<comment type="caution">
    <text evidence="3">The sequence shown here is derived from an EMBL/GenBank/DDBJ whole genome shotgun (WGS) entry which is preliminary data.</text>
</comment>
<sequence length="389" mass="39789">MTTPASTAAEGVPTPAPARPPALAAPAHAVGGTVAAGFEPVRDAFERVIATAAGTGAAVAAWHDGSWIVDLWGGAADAAGTTAWGRDSIVMPYSVTKPFAAVCALLLVDGGQLDLDAQVRRYWPGFAAPATVRHVLAHQAGLVALDRALPTEALFDWELICATLAAQQPLWTPGTAHGESALFYGHLVGELVRRVDGRTLGQFLREEVSGPLGLDFTIGLGPAEQARAVEITGLDAAFREGLLAGRPDLYPRAIGNPPGIQDGAVVNSAALRAAEIPAVNGHGTARAVAGLYAALLSGRLLRQDLLAEASTAQCSGPDRVMGGPNAWGLGFGVDEDGFGMGGLGGSIGWASQAGHYAYAFVTGSMGDHSRADAVENALRDCLGLPPLAS</sequence>
<name>A0A937RP51_9ACTN</name>
<dbReference type="SUPFAM" id="SSF56601">
    <property type="entry name" value="beta-lactamase/transpeptidase-like"/>
    <property type="match status" value="1"/>
</dbReference>
<evidence type="ECO:0000313" key="3">
    <source>
        <dbReference type="EMBL" id="MBL7630849.1"/>
    </source>
</evidence>
<reference evidence="3" key="1">
    <citation type="submission" date="2020-12" db="EMBL/GenBank/DDBJ databases">
        <title>Genomic characterization of non-nitrogen-fixing Frankia strains.</title>
        <authorList>
            <person name="Carlos-Shanley C."/>
            <person name="Guerra T."/>
            <person name="Hahn D."/>
        </authorList>
    </citation>
    <scope>NUCLEOTIDE SEQUENCE</scope>
    <source>
        <strain evidence="3">CN6</strain>
    </source>
</reference>
<dbReference type="InterPro" id="IPR001466">
    <property type="entry name" value="Beta-lactam-related"/>
</dbReference>
<dbReference type="PANTHER" id="PTHR43319:SF3">
    <property type="entry name" value="BETA-LACTAMASE-RELATED DOMAIN-CONTAINING PROTEIN"/>
    <property type="match status" value="1"/>
</dbReference>
<dbReference type="Gene3D" id="3.40.710.10">
    <property type="entry name" value="DD-peptidase/beta-lactamase superfamily"/>
    <property type="match status" value="1"/>
</dbReference>
<dbReference type="AlphaFoldDB" id="A0A937RP51"/>
<dbReference type="RefSeq" id="WP_203000772.1">
    <property type="nucleotide sequence ID" value="NZ_JADWYU010000139.1"/>
</dbReference>
<accession>A0A937RP51</accession>
<organism evidence="3 4">
    <name type="scientific">Frankia nepalensis</name>
    <dbReference type="NCBI Taxonomy" id="1836974"/>
    <lineage>
        <taxon>Bacteria</taxon>
        <taxon>Bacillati</taxon>
        <taxon>Actinomycetota</taxon>
        <taxon>Actinomycetes</taxon>
        <taxon>Frankiales</taxon>
        <taxon>Frankiaceae</taxon>
        <taxon>Frankia</taxon>
    </lineage>
</organism>
<dbReference type="Pfam" id="PF00144">
    <property type="entry name" value="Beta-lactamase"/>
    <property type="match status" value="1"/>
</dbReference>
<feature type="domain" description="Beta-lactamase-related" evidence="2">
    <location>
        <begin position="45"/>
        <end position="371"/>
    </location>
</feature>
<dbReference type="Proteomes" id="UP000604475">
    <property type="component" value="Unassembled WGS sequence"/>
</dbReference>
<evidence type="ECO:0000313" key="4">
    <source>
        <dbReference type="Proteomes" id="UP000604475"/>
    </source>
</evidence>
<gene>
    <name evidence="3" type="ORF">I7412_27540</name>
</gene>
<dbReference type="PANTHER" id="PTHR43319">
    <property type="entry name" value="BETA-LACTAMASE-RELATED"/>
    <property type="match status" value="1"/>
</dbReference>
<evidence type="ECO:0000259" key="2">
    <source>
        <dbReference type="Pfam" id="PF00144"/>
    </source>
</evidence>
<protein>
    <submittedName>
        <fullName evidence="3">Beta-lactamase family protein</fullName>
    </submittedName>
</protein>
<dbReference type="EMBL" id="JAEACQ010000255">
    <property type="protein sequence ID" value="MBL7630849.1"/>
    <property type="molecule type" value="Genomic_DNA"/>
</dbReference>
<feature type="region of interest" description="Disordered" evidence="1">
    <location>
        <begin position="1"/>
        <end position="20"/>
    </location>
</feature>
<dbReference type="InterPro" id="IPR012338">
    <property type="entry name" value="Beta-lactam/transpept-like"/>
</dbReference>
<keyword evidence="4" id="KW-1185">Reference proteome</keyword>
<dbReference type="InterPro" id="IPR052907">
    <property type="entry name" value="Beta-lactamase/esterase"/>
</dbReference>
<evidence type="ECO:0000256" key="1">
    <source>
        <dbReference type="SAM" id="MobiDB-lite"/>
    </source>
</evidence>